<name>A0AA88DF46_FICCA</name>
<evidence type="ECO:0000259" key="1">
    <source>
        <dbReference type="PROSITE" id="PS50181"/>
    </source>
</evidence>
<keyword evidence="3" id="KW-1185">Reference proteome</keyword>
<evidence type="ECO:0000313" key="3">
    <source>
        <dbReference type="Proteomes" id="UP001187192"/>
    </source>
</evidence>
<dbReference type="PANTHER" id="PTHR31672:SF13">
    <property type="entry name" value="F-BOX PROTEIN CPR30-LIKE"/>
    <property type="match status" value="1"/>
</dbReference>
<sequence length="313" mass="35859">MIKLKILLSKLSEDIKTKILSKLPAKSLIRLKCVSKRWYSLIASDSHFTVSHLRSQYDSSSSSSQFSLILVTNSTFSPNSTPSSRILLLRNDESDVVEIDTSYIMSSNHSHRRRSKLSIDDMTVCSNGRREVKRFSRFKSSFSSSGIELNGALYLLGSEKQGALSLKHGILSFDLSDEEFQELDTPSAGRTKTEVKEIVKWKRKSLAVVIESLYTDEFECWSMKSDMSFSSKPLWTKRWAVRAPFFDSWRWLGVWRDRFLVVRTGNKRGREEEEILAFDLPSGGERMILGKKVMDSSEVKAFDYVESLVSIEW</sequence>
<dbReference type="Pfam" id="PF07734">
    <property type="entry name" value="FBA_1"/>
    <property type="match status" value="1"/>
</dbReference>
<feature type="domain" description="F-box" evidence="1">
    <location>
        <begin position="5"/>
        <end position="51"/>
    </location>
</feature>
<protein>
    <recommendedName>
        <fullName evidence="1">F-box domain-containing protein</fullName>
    </recommendedName>
</protein>
<dbReference type="CDD" id="cd22157">
    <property type="entry name" value="F-box_AtFBW1-like"/>
    <property type="match status" value="1"/>
</dbReference>
<dbReference type="SUPFAM" id="SSF81383">
    <property type="entry name" value="F-box domain"/>
    <property type="match status" value="1"/>
</dbReference>
<reference evidence="2" key="1">
    <citation type="submission" date="2023-07" db="EMBL/GenBank/DDBJ databases">
        <title>draft genome sequence of fig (Ficus carica).</title>
        <authorList>
            <person name="Takahashi T."/>
            <person name="Nishimura K."/>
        </authorList>
    </citation>
    <scope>NUCLEOTIDE SEQUENCE</scope>
</reference>
<dbReference type="PROSITE" id="PS50181">
    <property type="entry name" value="FBOX"/>
    <property type="match status" value="1"/>
</dbReference>
<dbReference type="EMBL" id="BTGU01000043">
    <property type="protein sequence ID" value="GMN52857.1"/>
    <property type="molecule type" value="Genomic_DNA"/>
</dbReference>
<dbReference type="Proteomes" id="UP001187192">
    <property type="component" value="Unassembled WGS sequence"/>
</dbReference>
<dbReference type="InterPro" id="IPR050796">
    <property type="entry name" value="SCF_F-box_component"/>
</dbReference>
<dbReference type="AlphaFoldDB" id="A0AA88DF46"/>
<proteinExistence type="predicted"/>
<accession>A0AA88DF46</accession>
<dbReference type="Pfam" id="PF00646">
    <property type="entry name" value="F-box"/>
    <property type="match status" value="1"/>
</dbReference>
<dbReference type="InterPro" id="IPR006527">
    <property type="entry name" value="F-box-assoc_dom_typ1"/>
</dbReference>
<organism evidence="2 3">
    <name type="scientific">Ficus carica</name>
    <name type="common">Common fig</name>
    <dbReference type="NCBI Taxonomy" id="3494"/>
    <lineage>
        <taxon>Eukaryota</taxon>
        <taxon>Viridiplantae</taxon>
        <taxon>Streptophyta</taxon>
        <taxon>Embryophyta</taxon>
        <taxon>Tracheophyta</taxon>
        <taxon>Spermatophyta</taxon>
        <taxon>Magnoliopsida</taxon>
        <taxon>eudicotyledons</taxon>
        <taxon>Gunneridae</taxon>
        <taxon>Pentapetalae</taxon>
        <taxon>rosids</taxon>
        <taxon>fabids</taxon>
        <taxon>Rosales</taxon>
        <taxon>Moraceae</taxon>
        <taxon>Ficeae</taxon>
        <taxon>Ficus</taxon>
    </lineage>
</organism>
<dbReference type="PANTHER" id="PTHR31672">
    <property type="entry name" value="BNACNNG10540D PROTEIN"/>
    <property type="match status" value="1"/>
</dbReference>
<dbReference type="Gene3D" id="1.20.1280.50">
    <property type="match status" value="1"/>
</dbReference>
<dbReference type="InterPro" id="IPR001810">
    <property type="entry name" value="F-box_dom"/>
</dbReference>
<comment type="caution">
    <text evidence="2">The sequence shown here is derived from an EMBL/GenBank/DDBJ whole genome shotgun (WGS) entry which is preliminary data.</text>
</comment>
<dbReference type="SMART" id="SM00256">
    <property type="entry name" value="FBOX"/>
    <property type="match status" value="1"/>
</dbReference>
<gene>
    <name evidence="2" type="ORF">TIFTF001_022000</name>
</gene>
<evidence type="ECO:0000313" key="2">
    <source>
        <dbReference type="EMBL" id="GMN52857.1"/>
    </source>
</evidence>
<dbReference type="InterPro" id="IPR036047">
    <property type="entry name" value="F-box-like_dom_sf"/>
</dbReference>